<reference evidence="2 3" key="1">
    <citation type="submission" date="2024-04" db="EMBL/GenBank/DDBJ databases">
        <title>Complete genome sequence of Fusarium acuminatum.</title>
        <authorList>
            <person name="Lan B."/>
        </authorList>
    </citation>
    <scope>NUCLEOTIDE SEQUENCE [LARGE SCALE GENOMIC DNA]</scope>
    <source>
        <strain evidence="2">1A</strain>
    </source>
</reference>
<protein>
    <recommendedName>
        <fullName evidence="4">Glycine-rich domain-containing protein 1</fullName>
    </recommendedName>
</protein>
<evidence type="ECO:0000313" key="3">
    <source>
        <dbReference type="Proteomes" id="UP001489902"/>
    </source>
</evidence>
<dbReference type="Pfam" id="PF07173">
    <property type="entry name" value="GRDP-like"/>
    <property type="match status" value="1"/>
</dbReference>
<accession>A0ABZ2X586</accession>
<keyword evidence="3" id="KW-1185">Reference proteome</keyword>
<feature type="region of interest" description="Disordered" evidence="1">
    <location>
        <begin position="1"/>
        <end position="21"/>
    </location>
</feature>
<dbReference type="Proteomes" id="UP001489902">
    <property type="component" value="Chromosome 4"/>
</dbReference>
<evidence type="ECO:0000313" key="2">
    <source>
        <dbReference type="EMBL" id="WZH47009.1"/>
    </source>
</evidence>
<dbReference type="PANTHER" id="PTHR34365:SF7">
    <property type="entry name" value="GLYCINE-RICH DOMAIN-CONTAINING PROTEIN 1"/>
    <property type="match status" value="1"/>
</dbReference>
<name>A0ABZ2X586_9HYPO</name>
<dbReference type="InterPro" id="IPR009836">
    <property type="entry name" value="GRDP-like"/>
</dbReference>
<evidence type="ECO:0000256" key="1">
    <source>
        <dbReference type="SAM" id="MobiDB-lite"/>
    </source>
</evidence>
<sequence length="754" mass="85918">MAAPPAYQAVPDGNPAPNALDQDLDITAPFRDLYIEPNPEESDPNSCLAHLRLLFAFEALKEDIGYTDGLWGIWDTRADGNIEAKENGDVIESTYDEGYTPDVEDKTKSLSKLREKRWALFVARAVDRYEAWWNSFPRELPPLTEPDMSDINAPSFDKFTVAENPSWWEKKALPPLDVLMVYHSHLLNPQNFLEDCIRRGLREFWQSGMPWNRVNAAIDGSFNFNVSDEDKARWVAQTGLQWENTDDPATKILACPNKSCGQRLEVPWTSCGLEETPKSPERPGLSGSGYGDSKFETRCPKCNTRITKETLSVAKFCRDADDLVFNSRPMPGTLLWPGSGTTVLVMPHKGAKYDQRMFPNRMIQHVLRTQIQTLLDNPDPEDPPTMENVRKMIESDALFSNSAVATILGQTLPKKVSVPQVSKVCIRKMMSRYWENFSPFALDLSGCVMRQGIFSEKMCKLDWLHSPTAKWTMHGCCFKYKRFIRIIARNPRKMAVPTLDIDLAWHTHQLTPSSYYKFTTKMTFKFVRHDDKIEDEKLNDGFEWTSKTYQEMYDVVYSECTCWYCESVRAAHVSSAGRLLKLSHSEKIADKFYESGAANLCPPDNSAHISSHNAVRSYEEGLVASNHIEKVQNRMRAVQNKRLEENYQKACKRAEKKGRKLPPKDQYYNHWGYSYAMYGPWMAPVGAVEEMWLLEGVEELKEMIAAAEDVHQEVAEGEVVVEEEAAAAAVVVVDVEVEVHVVDVEECVERVMDC</sequence>
<organism evidence="2 3">
    <name type="scientific">Fusarium acuminatum</name>
    <dbReference type="NCBI Taxonomy" id="5515"/>
    <lineage>
        <taxon>Eukaryota</taxon>
        <taxon>Fungi</taxon>
        <taxon>Dikarya</taxon>
        <taxon>Ascomycota</taxon>
        <taxon>Pezizomycotina</taxon>
        <taxon>Sordariomycetes</taxon>
        <taxon>Hypocreomycetidae</taxon>
        <taxon>Hypocreales</taxon>
        <taxon>Nectriaceae</taxon>
        <taxon>Fusarium</taxon>
        <taxon>Fusarium tricinctum species complex</taxon>
    </lineage>
</organism>
<evidence type="ECO:0008006" key="4">
    <source>
        <dbReference type="Google" id="ProtNLM"/>
    </source>
</evidence>
<dbReference type="PANTHER" id="PTHR34365">
    <property type="entry name" value="ENOLASE (DUF1399)"/>
    <property type="match status" value="1"/>
</dbReference>
<dbReference type="EMBL" id="CP151263">
    <property type="protein sequence ID" value="WZH47009.1"/>
    <property type="molecule type" value="Genomic_DNA"/>
</dbReference>
<proteinExistence type="predicted"/>
<gene>
    <name evidence="2" type="ORF">QYS62_008139</name>
</gene>